<keyword evidence="7" id="KW-0175">Coiled coil</keyword>
<dbReference type="AlphaFoldDB" id="A0A832V455"/>
<dbReference type="GO" id="GO:0005737">
    <property type="term" value="C:cytoplasm"/>
    <property type="evidence" value="ECO:0007669"/>
    <property type="project" value="UniProtKB-SubCell"/>
</dbReference>
<evidence type="ECO:0000256" key="2">
    <source>
        <dbReference type="ARBA" id="ARBA00011716"/>
    </source>
</evidence>
<dbReference type="NCBIfam" id="TIGR00293">
    <property type="entry name" value="prefoldin subunit alpha"/>
    <property type="match status" value="1"/>
</dbReference>
<sequence>MTDNKNLQETIENYNMKKAQIENLAREMEALANTQASLDVSKEALEELDGAEKGKEMLVPVGVNTFVKAVIEDPSKVIRGIGAGLFKDSDIKEALKETEEAAKNFENIKNNIETEFKKTAKEMEKLEPELEKMMAERKTKD</sequence>
<dbReference type="InterPro" id="IPR004127">
    <property type="entry name" value="Prefoldin_subunit_alpha"/>
</dbReference>
<dbReference type="GO" id="GO:0051082">
    <property type="term" value="F:unfolded protein binding"/>
    <property type="evidence" value="ECO:0007669"/>
    <property type="project" value="UniProtKB-UniRule"/>
</dbReference>
<evidence type="ECO:0000256" key="5">
    <source>
        <dbReference type="HAMAP-Rule" id="MF_00308"/>
    </source>
</evidence>
<dbReference type="CDD" id="cd23160">
    <property type="entry name" value="Prefoldin_alpha_GimC"/>
    <property type="match status" value="1"/>
</dbReference>
<accession>A0A832V455</accession>
<reference evidence="8 9" key="1">
    <citation type="journal article" name="Nat. Commun.">
        <title>Undinarchaeota illuminate DPANN phylogeny and the impact of gene transfer on archaeal evolution.</title>
        <authorList>
            <person name="Dombrowski N."/>
            <person name="Williams T.A."/>
            <person name="Sun J."/>
            <person name="Woodcroft B.J."/>
            <person name="Lee J.H."/>
            <person name="Minh B.Q."/>
            <person name="Rinke C."/>
            <person name="Spang A."/>
        </authorList>
    </citation>
    <scope>NUCLEOTIDE SEQUENCE [LARGE SCALE GENOMIC DNA]</scope>
    <source>
        <strain evidence="8">MAG_bin17</strain>
    </source>
</reference>
<dbReference type="SUPFAM" id="SSF46579">
    <property type="entry name" value="Prefoldin"/>
    <property type="match status" value="1"/>
</dbReference>
<evidence type="ECO:0000313" key="8">
    <source>
        <dbReference type="EMBL" id="HIJ99714.1"/>
    </source>
</evidence>
<dbReference type="HAMAP" id="MF_00308">
    <property type="entry name" value="PfdA"/>
    <property type="match status" value="1"/>
</dbReference>
<dbReference type="InterPro" id="IPR009053">
    <property type="entry name" value="Prefoldin"/>
</dbReference>
<dbReference type="Pfam" id="PF02996">
    <property type="entry name" value="Prefoldin"/>
    <property type="match status" value="1"/>
</dbReference>
<comment type="subunit">
    <text evidence="2 5">Heterohexamer of two alpha and four beta subunits.</text>
</comment>
<dbReference type="Proteomes" id="UP000604391">
    <property type="component" value="Unassembled WGS sequence"/>
</dbReference>
<comment type="similarity">
    <text evidence="5">Belongs to the prefoldin alpha subunit family.</text>
</comment>
<evidence type="ECO:0000256" key="7">
    <source>
        <dbReference type="SAM" id="Coils"/>
    </source>
</evidence>
<dbReference type="GO" id="GO:0006457">
    <property type="term" value="P:protein folding"/>
    <property type="evidence" value="ECO:0007669"/>
    <property type="project" value="UniProtKB-UniRule"/>
</dbReference>
<evidence type="ECO:0000256" key="3">
    <source>
        <dbReference type="ARBA" id="ARBA00023186"/>
    </source>
</evidence>
<dbReference type="Gene3D" id="1.10.287.370">
    <property type="match status" value="1"/>
</dbReference>
<dbReference type="InterPro" id="IPR011599">
    <property type="entry name" value="PFD_alpha_archaea"/>
</dbReference>
<comment type="function">
    <text evidence="4 5">Molecular chaperone capable of stabilizing a range of proteins. Seems to fulfill an ATP-independent, HSP70-like function in archaeal de novo protein folding.</text>
</comment>
<organism evidence="8 9">
    <name type="scientific">Candidatus Undinarchaeum marinum</name>
    <dbReference type="NCBI Taxonomy" id="2756141"/>
    <lineage>
        <taxon>Archaea</taxon>
        <taxon>Candidatus Undinarchaeota</taxon>
        <taxon>Candidatus Undinarchaeia</taxon>
        <taxon>Candidatus Undinarchaeales</taxon>
        <taxon>Candidatus Undinarchaeaceae</taxon>
        <taxon>Candidatus Undinarchaeum</taxon>
    </lineage>
</organism>
<name>A0A832V455_9ARCH</name>
<dbReference type="EMBL" id="DVAD01000014">
    <property type="protein sequence ID" value="HIJ99714.1"/>
    <property type="molecule type" value="Genomic_DNA"/>
</dbReference>
<evidence type="ECO:0000256" key="4">
    <source>
        <dbReference type="ARBA" id="ARBA00025077"/>
    </source>
</evidence>
<gene>
    <name evidence="5 8" type="primary">pfdA</name>
    <name evidence="8" type="ORF">H1011_02730</name>
</gene>
<evidence type="ECO:0000256" key="6">
    <source>
        <dbReference type="NCBIfam" id="TIGR00293"/>
    </source>
</evidence>
<keyword evidence="3 5" id="KW-0143">Chaperone</keyword>
<evidence type="ECO:0000313" key="9">
    <source>
        <dbReference type="Proteomes" id="UP000604391"/>
    </source>
</evidence>
<evidence type="ECO:0000256" key="1">
    <source>
        <dbReference type="ARBA" id="ARBA00010048"/>
    </source>
</evidence>
<proteinExistence type="inferred from homology"/>
<comment type="similarity">
    <text evidence="1">Belongs to the prefoldin subunit alpha family.</text>
</comment>
<comment type="subcellular location">
    <subcellularLocation>
        <location evidence="5">Cytoplasm</location>
    </subcellularLocation>
</comment>
<dbReference type="GO" id="GO:0016272">
    <property type="term" value="C:prefoldin complex"/>
    <property type="evidence" value="ECO:0007669"/>
    <property type="project" value="UniProtKB-UniRule"/>
</dbReference>
<protein>
    <recommendedName>
        <fullName evidence="5 6">Prefoldin subunit alpha</fullName>
    </recommendedName>
    <alternativeName>
        <fullName evidence="5">GimC subunit alpha</fullName>
    </alternativeName>
</protein>
<comment type="caution">
    <text evidence="8">The sequence shown here is derived from an EMBL/GenBank/DDBJ whole genome shotgun (WGS) entry which is preliminary data.</text>
</comment>
<feature type="coiled-coil region" evidence="7">
    <location>
        <begin position="4"/>
        <end position="34"/>
    </location>
</feature>
<keyword evidence="5" id="KW-0963">Cytoplasm</keyword>
<keyword evidence="9" id="KW-1185">Reference proteome</keyword>